<dbReference type="InterPro" id="IPR050314">
    <property type="entry name" value="Glycosyl_Hydrlase_18"/>
</dbReference>
<dbReference type="EMBL" id="JBANRG010000062">
    <property type="protein sequence ID" value="KAK7441524.1"/>
    <property type="molecule type" value="Genomic_DNA"/>
</dbReference>
<dbReference type="SMART" id="SM00636">
    <property type="entry name" value="Glyco_18"/>
    <property type="match status" value="1"/>
</dbReference>
<dbReference type="InterPro" id="IPR029070">
    <property type="entry name" value="Chitinase_insertion_sf"/>
</dbReference>
<dbReference type="PANTHER" id="PTHR11177">
    <property type="entry name" value="CHITINASE"/>
    <property type="match status" value="1"/>
</dbReference>
<dbReference type="Gene3D" id="3.10.50.10">
    <property type="match status" value="1"/>
</dbReference>
<dbReference type="Pfam" id="PF00704">
    <property type="entry name" value="Glyco_hydro_18"/>
    <property type="match status" value="1"/>
</dbReference>
<dbReference type="Proteomes" id="UP001498398">
    <property type="component" value="Unassembled WGS sequence"/>
</dbReference>
<dbReference type="SUPFAM" id="SSF51445">
    <property type="entry name" value="(Trans)glycosidases"/>
    <property type="match status" value="1"/>
</dbReference>
<protein>
    <recommendedName>
        <fullName evidence="2">GH18 domain-containing protein</fullName>
    </recommendedName>
</protein>
<evidence type="ECO:0000313" key="3">
    <source>
        <dbReference type="EMBL" id="KAK7441524.1"/>
    </source>
</evidence>
<dbReference type="InterPro" id="IPR001223">
    <property type="entry name" value="Glyco_hydro18_cat"/>
</dbReference>
<name>A0ABR1IYX4_9AGAR</name>
<keyword evidence="4" id="KW-1185">Reference proteome</keyword>
<organism evidence="3 4">
    <name type="scientific">Marasmiellus scandens</name>
    <dbReference type="NCBI Taxonomy" id="2682957"/>
    <lineage>
        <taxon>Eukaryota</taxon>
        <taxon>Fungi</taxon>
        <taxon>Dikarya</taxon>
        <taxon>Basidiomycota</taxon>
        <taxon>Agaricomycotina</taxon>
        <taxon>Agaricomycetes</taxon>
        <taxon>Agaricomycetidae</taxon>
        <taxon>Agaricales</taxon>
        <taxon>Marasmiineae</taxon>
        <taxon>Omphalotaceae</taxon>
        <taxon>Marasmiellus</taxon>
    </lineage>
</organism>
<dbReference type="InterPro" id="IPR017853">
    <property type="entry name" value="GH"/>
</dbReference>
<feature type="signal peptide" evidence="1">
    <location>
        <begin position="1"/>
        <end position="25"/>
    </location>
</feature>
<evidence type="ECO:0000256" key="1">
    <source>
        <dbReference type="SAM" id="SignalP"/>
    </source>
</evidence>
<dbReference type="Gene3D" id="3.20.20.80">
    <property type="entry name" value="Glycosidases"/>
    <property type="match status" value="1"/>
</dbReference>
<evidence type="ECO:0000313" key="4">
    <source>
        <dbReference type="Proteomes" id="UP001498398"/>
    </source>
</evidence>
<dbReference type="PROSITE" id="PS51910">
    <property type="entry name" value="GH18_2"/>
    <property type="match status" value="1"/>
</dbReference>
<dbReference type="SUPFAM" id="SSF54556">
    <property type="entry name" value="Chitinase insertion domain"/>
    <property type="match status" value="1"/>
</dbReference>
<reference evidence="3 4" key="1">
    <citation type="submission" date="2024-01" db="EMBL/GenBank/DDBJ databases">
        <title>A draft genome for the cacao thread blight pathogen Marasmiellus scandens.</title>
        <authorList>
            <person name="Baruah I.K."/>
            <person name="Leung J."/>
            <person name="Bukari Y."/>
            <person name="Amoako-Attah I."/>
            <person name="Meinhardt L.W."/>
            <person name="Bailey B.A."/>
            <person name="Cohen S.P."/>
        </authorList>
    </citation>
    <scope>NUCLEOTIDE SEQUENCE [LARGE SCALE GENOMIC DNA]</scope>
    <source>
        <strain evidence="3 4">GH-19</strain>
    </source>
</reference>
<feature type="chain" id="PRO_5046499301" description="GH18 domain-containing protein" evidence="1">
    <location>
        <begin position="26"/>
        <end position="429"/>
    </location>
</feature>
<dbReference type="PANTHER" id="PTHR11177:SF392">
    <property type="entry name" value="HAP41P"/>
    <property type="match status" value="1"/>
</dbReference>
<comment type="caution">
    <text evidence="3">The sequence shown here is derived from an EMBL/GenBank/DDBJ whole genome shotgun (WGS) entry which is preliminary data.</text>
</comment>
<evidence type="ECO:0000259" key="2">
    <source>
        <dbReference type="PROSITE" id="PS51910"/>
    </source>
</evidence>
<sequence length="429" mass="46022">MFSVLYSPLYLYVALPLISSTLSSAKSIAPESKVATAWFAGWHAKNATPIFGVTDVSWEKYTKLTYSFAETTPDPSMLSFNGSNPELLPCFVEEAHKNNVSAAVSIGGWTGSRFWSTAVGSPENRTTFVKTVTDLAVQYNLDALDFDWEYPNSQGLGCNVLNDNDTSNFLEFLKELRAHPVGANLDLSAAVATRPFVGPDGQPSANVSEFADYLNYIAIMNYDIWGSWSAAVGPNAPLNDTCADAANQQGSAVSAVRAWHAAGIPLNQIVLGVASYGHSFAVNKTSAFVNGSTTELAAYPSFNATAFPTGDSWDDPAGLVDACGVVNNAGGSYDFWSLIDAGLLNEDGSPNPDVPYRFDECSQTPYVYDEDKGIMISFDDPTSFAVKGEFIDSMGLAGFAMWEAGGDLDDLLLDSIRDAAGFDNSDCQY</sequence>
<gene>
    <name evidence="3" type="ORF">VKT23_016514</name>
</gene>
<proteinExistence type="predicted"/>
<feature type="domain" description="GH18" evidence="2">
    <location>
        <begin position="33"/>
        <end position="423"/>
    </location>
</feature>
<dbReference type="InterPro" id="IPR011583">
    <property type="entry name" value="Chitinase_II/V-like_cat"/>
</dbReference>
<keyword evidence="1" id="KW-0732">Signal</keyword>
<accession>A0ABR1IYX4</accession>